<sequence length="560" mass="63045">MALAFLVHLGVTTFAAMILGLAVGRLNAAIAAVSLILGAVSSAGLWLKFSEDRKLFPDIRFFPALLYGFIIFGGFEHFLYMLYYSQHGLKTLHTNNFGDLSLHLQYIRYLAGGAHFWPYNPGFAGDLLRYPIGMDIYNSLWEILGVQTDSHLFLTGFAATIASVSMLHRWMGWWGVGAFFLNGGLANWRSLWMGRIFDFQDALAWKSFFLSLWITQRGFLFAIPAGVYLIKMITEALLGERALRTSEKVVCAVLWASLAWFHLHTFFILSMTLFIFIVLYKKPKLLLEVALPAMAAGLAFFLSTSGLSKTGVLHIRPGWMAGEENLFKFWLINLGPWLIFAAAVLFMVFRKHSAALRPMAISSFTLFIVFTFVMVAPWDWDNIKVLIWLYLIMAWLAWRTWVTKFSAQAALLVAFIAFFPGTISVISSLQGNSYGVELYRSSELWDAKAAMSSLPFDAVLAVAPEPNHPAMFWGARVVMGYTGHLWSHGIDSAARENQLDRMFRGDSDWSSLAKSAGATHIYWGPNEKRRYAAFNPPWLNQLKNVSGSPAVQVFDLRSYP</sequence>
<feature type="transmembrane region" description="Helical" evidence="1">
    <location>
        <begin position="285"/>
        <end position="307"/>
    </location>
</feature>
<protein>
    <submittedName>
        <fullName evidence="2">Uncharacterized protein</fullName>
    </submittedName>
</protein>
<name>A0A2U3QIB1_9BACT</name>
<feature type="transmembrane region" description="Helical" evidence="1">
    <location>
        <begin position="61"/>
        <end position="83"/>
    </location>
</feature>
<feature type="transmembrane region" description="Helical" evidence="1">
    <location>
        <begin position="30"/>
        <end position="49"/>
    </location>
</feature>
<accession>A0A2U3QIB1</accession>
<dbReference type="Proteomes" id="UP000245125">
    <property type="component" value="Unassembled WGS sequence"/>
</dbReference>
<evidence type="ECO:0000313" key="2">
    <source>
        <dbReference type="EMBL" id="SPQ01105.1"/>
    </source>
</evidence>
<dbReference type="AlphaFoldDB" id="A0A2U3QIB1"/>
<feature type="transmembrane region" description="Helical" evidence="1">
    <location>
        <begin position="253"/>
        <end position="278"/>
    </location>
</feature>
<organism evidence="2 3">
    <name type="scientific">Candidatus Sulfobium mesophilum</name>
    <dbReference type="NCBI Taxonomy" id="2016548"/>
    <lineage>
        <taxon>Bacteria</taxon>
        <taxon>Pseudomonadati</taxon>
        <taxon>Nitrospirota</taxon>
        <taxon>Nitrospiria</taxon>
        <taxon>Nitrospirales</taxon>
        <taxon>Nitrospiraceae</taxon>
        <taxon>Candidatus Sulfobium</taxon>
    </lineage>
</organism>
<feature type="transmembrane region" description="Helical" evidence="1">
    <location>
        <begin position="385"/>
        <end position="402"/>
    </location>
</feature>
<keyword evidence="1" id="KW-0812">Transmembrane</keyword>
<evidence type="ECO:0000256" key="1">
    <source>
        <dbReference type="SAM" id="Phobius"/>
    </source>
</evidence>
<dbReference type="OrthoDB" id="178522at2"/>
<feature type="transmembrane region" description="Helical" evidence="1">
    <location>
        <begin position="208"/>
        <end position="233"/>
    </location>
</feature>
<proteinExistence type="predicted"/>
<feature type="transmembrane region" description="Helical" evidence="1">
    <location>
        <begin position="361"/>
        <end position="379"/>
    </location>
</feature>
<evidence type="ECO:0000313" key="3">
    <source>
        <dbReference type="Proteomes" id="UP000245125"/>
    </source>
</evidence>
<gene>
    <name evidence="2" type="ORF">NBG4_420029</name>
</gene>
<feature type="transmembrane region" description="Helical" evidence="1">
    <location>
        <begin position="409"/>
        <end position="429"/>
    </location>
</feature>
<keyword evidence="1" id="KW-0472">Membrane</keyword>
<reference evidence="3" key="1">
    <citation type="submission" date="2018-03" db="EMBL/GenBank/DDBJ databases">
        <authorList>
            <person name="Zecchin S."/>
        </authorList>
    </citation>
    <scope>NUCLEOTIDE SEQUENCE [LARGE SCALE GENOMIC DNA]</scope>
</reference>
<keyword evidence="1" id="KW-1133">Transmembrane helix</keyword>
<feature type="transmembrane region" description="Helical" evidence="1">
    <location>
        <begin position="327"/>
        <end position="349"/>
    </location>
</feature>
<dbReference type="EMBL" id="OUUY01000089">
    <property type="protein sequence ID" value="SPQ01105.1"/>
    <property type="molecule type" value="Genomic_DNA"/>
</dbReference>
<keyword evidence="3" id="KW-1185">Reference proteome</keyword>
<feature type="transmembrane region" description="Helical" evidence="1">
    <location>
        <begin position="170"/>
        <end position="188"/>
    </location>
</feature>